<dbReference type="AlphaFoldDB" id="A0A195BD36"/>
<keyword evidence="3" id="KW-1185">Reference proteome</keyword>
<evidence type="ECO:0000256" key="1">
    <source>
        <dbReference type="SAM" id="MobiDB-lite"/>
    </source>
</evidence>
<gene>
    <name evidence="2" type="ORF">ALC53_07357</name>
</gene>
<reference evidence="2 3" key="1">
    <citation type="submission" date="2015-09" db="EMBL/GenBank/DDBJ databases">
        <title>Atta colombica WGS genome.</title>
        <authorList>
            <person name="Nygaard S."/>
            <person name="Hu H."/>
            <person name="Boomsma J."/>
            <person name="Zhang G."/>
        </authorList>
    </citation>
    <scope>NUCLEOTIDE SEQUENCE [LARGE SCALE GENOMIC DNA]</scope>
    <source>
        <strain evidence="2">Treedump-2</strain>
        <tissue evidence="2">Whole body</tissue>
    </source>
</reference>
<feature type="region of interest" description="Disordered" evidence="1">
    <location>
        <begin position="1"/>
        <end position="45"/>
    </location>
</feature>
<evidence type="ECO:0000313" key="2">
    <source>
        <dbReference type="EMBL" id="KYM82109.1"/>
    </source>
</evidence>
<dbReference type="EMBL" id="KQ976519">
    <property type="protein sequence ID" value="KYM82109.1"/>
    <property type="molecule type" value="Genomic_DNA"/>
</dbReference>
<accession>A0A195BD36</accession>
<organism evidence="2 3">
    <name type="scientific">Atta colombica</name>
    <dbReference type="NCBI Taxonomy" id="520822"/>
    <lineage>
        <taxon>Eukaryota</taxon>
        <taxon>Metazoa</taxon>
        <taxon>Ecdysozoa</taxon>
        <taxon>Arthropoda</taxon>
        <taxon>Hexapoda</taxon>
        <taxon>Insecta</taxon>
        <taxon>Pterygota</taxon>
        <taxon>Neoptera</taxon>
        <taxon>Endopterygota</taxon>
        <taxon>Hymenoptera</taxon>
        <taxon>Apocrita</taxon>
        <taxon>Aculeata</taxon>
        <taxon>Formicoidea</taxon>
        <taxon>Formicidae</taxon>
        <taxon>Myrmicinae</taxon>
        <taxon>Atta</taxon>
    </lineage>
</organism>
<protein>
    <submittedName>
        <fullName evidence="2">Uncharacterized protein</fullName>
    </submittedName>
</protein>
<dbReference type="Proteomes" id="UP000078540">
    <property type="component" value="Unassembled WGS sequence"/>
</dbReference>
<feature type="compositionally biased region" description="Basic and acidic residues" evidence="1">
    <location>
        <begin position="14"/>
        <end position="37"/>
    </location>
</feature>
<name>A0A195BD36_9HYME</name>
<sequence length="73" mass="8136">MRDTSARSQAGQDENPKVMQRQEGKMLPKKKGDREESTDGIPTIQISSVLITDVTMETEALLSRQTDLINCTL</sequence>
<evidence type="ECO:0000313" key="3">
    <source>
        <dbReference type="Proteomes" id="UP000078540"/>
    </source>
</evidence>
<proteinExistence type="predicted"/>
<feature type="compositionally biased region" description="Polar residues" evidence="1">
    <location>
        <begin position="1"/>
        <end position="12"/>
    </location>
</feature>